<accession>C5LP26</accession>
<dbReference type="InParanoid" id="C5LP26"/>
<dbReference type="GeneID" id="9040036"/>
<name>C5LP26_PERM5</name>
<feature type="compositionally biased region" description="Gly residues" evidence="1">
    <location>
        <begin position="191"/>
        <end position="207"/>
    </location>
</feature>
<feature type="compositionally biased region" description="Basic residues" evidence="1">
    <location>
        <begin position="141"/>
        <end position="151"/>
    </location>
</feature>
<keyword evidence="4" id="KW-1185">Reference proteome</keyword>
<dbReference type="Pfam" id="PF04059">
    <property type="entry name" value="RRM_2"/>
    <property type="match status" value="1"/>
</dbReference>
<evidence type="ECO:0000313" key="3">
    <source>
        <dbReference type="EMBL" id="EER01517.1"/>
    </source>
</evidence>
<dbReference type="RefSeq" id="XP_002768799.1">
    <property type="nucleotide sequence ID" value="XM_002768753.1"/>
</dbReference>
<feature type="region of interest" description="Disordered" evidence="1">
    <location>
        <begin position="126"/>
        <end position="219"/>
    </location>
</feature>
<dbReference type="AlphaFoldDB" id="C5LP26"/>
<proteinExistence type="predicted"/>
<protein>
    <recommendedName>
        <fullName evidence="2">Mei2-like C-terminal RNA recognition motif domain-containing protein</fullName>
    </recommendedName>
</protein>
<evidence type="ECO:0000256" key="1">
    <source>
        <dbReference type="SAM" id="MobiDB-lite"/>
    </source>
</evidence>
<dbReference type="EMBL" id="GG683957">
    <property type="protein sequence ID" value="EER01517.1"/>
    <property type="molecule type" value="Genomic_DNA"/>
</dbReference>
<organism evidence="4">
    <name type="scientific">Perkinsus marinus (strain ATCC 50983 / TXsc)</name>
    <dbReference type="NCBI Taxonomy" id="423536"/>
    <lineage>
        <taxon>Eukaryota</taxon>
        <taxon>Sar</taxon>
        <taxon>Alveolata</taxon>
        <taxon>Perkinsozoa</taxon>
        <taxon>Perkinsea</taxon>
        <taxon>Perkinsida</taxon>
        <taxon>Perkinsidae</taxon>
        <taxon>Perkinsus</taxon>
    </lineage>
</organism>
<reference evidence="3 4" key="1">
    <citation type="submission" date="2008-07" db="EMBL/GenBank/DDBJ databases">
        <authorList>
            <person name="El-Sayed N."/>
            <person name="Caler E."/>
            <person name="Inman J."/>
            <person name="Amedeo P."/>
            <person name="Hass B."/>
            <person name="Wortman J."/>
        </authorList>
    </citation>
    <scope>NUCLEOTIDE SEQUENCE [LARGE SCALE GENOMIC DNA]</scope>
    <source>
        <strain evidence="4">ATCC 50983 / TXsc</strain>
    </source>
</reference>
<feature type="non-terminal residue" evidence="3">
    <location>
        <position position="1"/>
    </location>
</feature>
<sequence>RLELAGEEELATVNAAVGAPFGIDFVYLPFNLKNRAGVSYGFVNLTTPEALLTFYDRFDQHEWRSGTSRTHNGGERKPCEMSAARLQGQHALIEAFVNRLHAKSEHIPLQARPLIYDPRVVVSTVSSPATTEAPLSTIPRSFHHRQQHQQQRRPSSGYSGGVPPMSSPSGASSPSRSTTSQHLSQSLLRYGSGGRAKGGGGGGGGGSSLTTMHSPREHN</sequence>
<gene>
    <name evidence="3" type="ORF">Pmar_PMAR016284</name>
</gene>
<dbReference type="OrthoDB" id="1155577at2759"/>
<feature type="domain" description="Mei2-like C-terminal RNA recognition motif" evidence="2">
    <location>
        <begin position="23"/>
        <end position="96"/>
    </location>
</feature>
<dbReference type="Proteomes" id="UP000007800">
    <property type="component" value="Unassembled WGS sequence"/>
</dbReference>
<feature type="compositionally biased region" description="Low complexity" evidence="1">
    <location>
        <begin position="152"/>
        <end position="189"/>
    </location>
</feature>
<evidence type="ECO:0000259" key="2">
    <source>
        <dbReference type="Pfam" id="PF04059"/>
    </source>
</evidence>
<dbReference type="InterPro" id="IPR007201">
    <property type="entry name" value="Mei2-like_Rrm_C"/>
</dbReference>
<evidence type="ECO:0000313" key="4">
    <source>
        <dbReference type="Proteomes" id="UP000007800"/>
    </source>
</evidence>